<evidence type="ECO:0000313" key="1">
    <source>
        <dbReference type="EMBL" id="KAJ3548661.1"/>
    </source>
</evidence>
<sequence length="817" mass="90779">MAQITELVQLASLRFQASPVSYAVGIVLLVVVLEALRAYYFHPLSRIPGPRLAKVTELWRSGRYFKGSWHLDILQLHRQYGPVVRVAPNEVSIVSPDLTKTIYSYSKGTPKTDWYDTWKALGGKKFFGATDPKQHGFLRKRVSGTYTMSSVVSMEPKIQPVLESLWKRFDAFAKSGQSINLSMWASYFTYDVVGTLCLSEPMGFIRDGEDKQDFIFCIHGAFYWISNLGYLPWQSGWIANSVTGVLAPLLGLRVADYAKAFQNLAVNKVIERMKEGPKISGQRDMLDHFMSMKGPNGEPVPISEIMAEVGNLLAAGADTTSVAIKAVLGPLLKDPVRYQRLRVEIDEAMNACAMSESGTKHLTYNDIKDLPFLSACVKEGSRVHPSIIYQLPRKAPLEGIDIEGYYIGSSATVSMSPLAQNRCQAIFGEDADEWRPERWIEGEGNTIERIKEMDKNLATFGYGSRTCVGRNLATFEVYKFVAQLLSRYDVELVSPEKAWEIRSSWFAEIDNMEIRIKKEYTFKREANVSIEADVYFSRESGATKAPIALYFHGGNFTVGSKVLLPRYHRDRVLELGFVVVSANYRLCPTISVYDGPVKDSLDAYEWVRLTLPGLLKEEGIDADSTRIVVLGHSCGATLALLTAGLPNPPKAIVDLFGMKYLQDPLYHTASPTKGPVFEQGFIDQIHKDTPPPTSGPPPMGPNGPDFSNYRVAWMFSNIKAGTHMKAVVADGDFIQVDPAFLFSKKDFPPTFFVHGTADTLVDARFSQQAHKELKANGVESELVLVEGAGHGLDAKVAPGDEISTIVDRALQFLKAHV</sequence>
<proteinExistence type="predicted"/>
<name>A0ACC1SY04_9HYPO</name>
<reference evidence="1" key="1">
    <citation type="submission" date="2022-08" db="EMBL/GenBank/DDBJ databases">
        <title>Genome Sequence of Fusarium decemcellulare.</title>
        <authorList>
            <person name="Buettner E."/>
        </authorList>
    </citation>
    <scope>NUCLEOTIDE SEQUENCE</scope>
    <source>
        <strain evidence="1">Babe19</strain>
    </source>
</reference>
<accession>A0ACC1SY04</accession>
<organism evidence="1 2">
    <name type="scientific">Fusarium decemcellulare</name>
    <dbReference type="NCBI Taxonomy" id="57161"/>
    <lineage>
        <taxon>Eukaryota</taxon>
        <taxon>Fungi</taxon>
        <taxon>Dikarya</taxon>
        <taxon>Ascomycota</taxon>
        <taxon>Pezizomycotina</taxon>
        <taxon>Sordariomycetes</taxon>
        <taxon>Hypocreomycetidae</taxon>
        <taxon>Hypocreales</taxon>
        <taxon>Nectriaceae</taxon>
        <taxon>Fusarium</taxon>
        <taxon>Fusarium decemcellulare species complex</taxon>
    </lineage>
</organism>
<evidence type="ECO:0000313" key="2">
    <source>
        <dbReference type="Proteomes" id="UP001148629"/>
    </source>
</evidence>
<dbReference type="EMBL" id="JANRMS010000042">
    <property type="protein sequence ID" value="KAJ3548661.1"/>
    <property type="molecule type" value="Genomic_DNA"/>
</dbReference>
<comment type="caution">
    <text evidence="1">The sequence shown here is derived from an EMBL/GenBank/DDBJ whole genome shotgun (WGS) entry which is preliminary data.</text>
</comment>
<keyword evidence="2" id="KW-1185">Reference proteome</keyword>
<dbReference type="Proteomes" id="UP001148629">
    <property type="component" value="Unassembled WGS sequence"/>
</dbReference>
<protein>
    <submittedName>
        <fullName evidence="1">Uncharacterized protein</fullName>
    </submittedName>
</protein>
<gene>
    <name evidence="1" type="ORF">NM208_g902</name>
</gene>